<dbReference type="EMBL" id="LDEV01002671">
    <property type="protein sequence ID" value="KLJ08078.1"/>
    <property type="molecule type" value="Genomic_DNA"/>
</dbReference>
<dbReference type="InterPro" id="IPR016195">
    <property type="entry name" value="Pol/histidinol_Pase-like"/>
</dbReference>
<gene>
    <name evidence="4" type="ORF">EMPG_16480</name>
</gene>
<protein>
    <submittedName>
        <fullName evidence="4">Ribonuclease P/MRP protein subunit RPP1</fullName>
    </submittedName>
</protein>
<dbReference type="AlphaFoldDB" id="A0A0H1BAE5"/>
<dbReference type="OrthoDB" id="17948at2759"/>
<feature type="non-terminal residue" evidence="4">
    <location>
        <position position="100"/>
    </location>
</feature>
<proteinExistence type="inferred from homology"/>
<organism evidence="4 5">
    <name type="scientific">Blastomyces silverae</name>
    <dbReference type="NCBI Taxonomy" id="2060906"/>
    <lineage>
        <taxon>Eukaryota</taxon>
        <taxon>Fungi</taxon>
        <taxon>Dikarya</taxon>
        <taxon>Ascomycota</taxon>
        <taxon>Pezizomycotina</taxon>
        <taxon>Eurotiomycetes</taxon>
        <taxon>Eurotiomycetidae</taxon>
        <taxon>Onygenales</taxon>
        <taxon>Ajellomycetaceae</taxon>
        <taxon>Blastomyces</taxon>
    </lineage>
</organism>
<dbReference type="GO" id="GO:0005655">
    <property type="term" value="C:nucleolar ribonuclease P complex"/>
    <property type="evidence" value="ECO:0007669"/>
    <property type="project" value="TreeGrafter"/>
</dbReference>
<evidence type="ECO:0000256" key="2">
    <source>
        <dbReference type="ARBA" id="ARBA00007331"/>
    </source>
</evidence>
<dbReference type="Proteomes" id="UP000053573">
    <property type="component" value="Unassembled WGS sequence"/>
</dbReference>
<name>A0A0H1BAE5_9EURO</name>
<accession>A0A0H1BAE5</accession>
<dbReference type="InterPro" id="IPR002738">
    <property type="entry name" value="RNase_P_p30"/>
</dbReference>
<keyword evidence="3" id="KW-0819">tRNA processing</keyword>
<dbReference type="Pfam" id="PF01876">
    <property type="entry name" value="RNase_P_p30"/>
    <property type="match status" value="1"/>
</dbReference>
<evidence type="ECO:0000256" key="1">
    <source>
        <dbReference type="ARBA" id="ARBA00004123"/>
    </source>
</evidence>
<comment type="similarity">
    <text evidence="2">Belongs to the eukaryotic/archaeal RNase P protein component 3 family.</text>
</comment>
<sequence length="100" mass="10863">MFYDLNVPYVPNDPEISNTLAFLSELGYTTIALSQSVTGKLPADLSPPPLPANPPKSLTLLTRITVNVSDPSQNQRLTPLAQQYSLIALRPLNEKCLALA</sequence>
<comment type="caution">
    <text evidence="4">The sequence shown here is derived from an EMBL/GenBank/DDBJ whole genome shotgun (WGS) entry which is preliminary data.</text>
</comment>
<evidence type="ECO:0000313" key="4">
    <source>
        <dbReference type="EMBL" id="KLJ08078.1"/>
    </source>
</evidence>
<dbReference type="STRING" id="2060906.A0A0H1BAE5"/>
<evidence type="ECO:0000256" key="3">
    <source>
        <dbReference type="ARBA" id="ARBA00022694"/>
    </source>
</evidence>
<dbReference type="GO" id="GO:0008033">
    <property type="term" value="P:tRNA processing"/>
    <property type="evidence" value="ECO:0007669"/>
    <property type="project" value="UniProtKB-KW"/>
</dbReference>
<keyword evidence="5" id="KW-1185">Reference proteome</keyword>
<reference evidence="5" key="1">
    <citation type="journal article" date="2015" name="PLoS Genet.">
        <title>The dynamic genome and transcriptome of the human fungal pathogen Blastomyces and close relative Emmonsia.</title>
        <authorList>
            <person name="Munoz J.F."/>
            <person name="Gauthier G.M."/>
            <person name="Desjardins C.A."/>
            <person name="Gallo J.E."/>
            <person name="Holder J."/>
            <person name="Sullivan T.D."/>
            <person name="Marty A.J."/>
            <person name="Carmen J.C."/>
            <person name="Chen Z."/>
            <person name="Ding L."/>
            <person name="Gujja S."/>
            <person name="Magrini V."/>
            <person name="Misas E."/>
            <person name="Mitreva M."/>
            <person name="Priest M."/>
            <person name="Saif S."/>
            <person name="Whiston E.A."/>
            <person name="Young S."/>
            <person name="Zeng Q."/>
            <person name="Goldman W.E."/>
            <person name="Mardis E.R."/>
            <person name="Taylor J.W."/>
            <person name="McEwen J.G."/>
            <person name="Clay O.K."/>
            <person name="Klein B.S."/>
            <person name="Cuomo C.A."/>
        </authorList>
    </citation>
    <scope>NUCLEOTIDE SEQUENCE [LARGE SCALE GENOMIC DNA]</scope>
    <source>
        <strain evidence="5">UAMH 139</strain>
    </source>
</reference>
<dbReference type="PANTHER" id="PTHR13031:SF0">
    <property type="entry name" value="RIBONUCLEASE P PROTEIN SUBUNIT P30"/>
    <property type="match status" value="1"/>
</dbReference>
<dbReference type="GO" id="GO:0003723">
    <property type="term" value="F:RNA binding"/>
    <property type="evidence" value="ECO:0007669"/>
    <property type="project" value="TreeGrafter"/>
</dbReference>
<dbReference type="PANTHER" id="PTHR13031">
    <property type="entry name" value="RIBONUCLEASE P SUBUNIT P30"/>
    <property type="match status" value="1"/>
</dbReference>
<comment type="subcellular location">
    <subcellularLocation>
        <location evidence="1">Nucleus</location>
    </subcellularLocation>
</comment>
<dbReference type="SUPFAM" id="SSF89550">
    <property type="entry name" value="PHP domain-like"/>
    <property type="match status" value="1"/>
</dbReference>
<evidence type="ECO:0000313" key="5">
    <source>
        <dbReference type="Proteomes" id="UP000053573"/>
    </source>
</evidence>